<keyword evidence="2" id="KW-0479">Metal-binding</keyword>
<evidence type="ECO:0000313" key="7">
    <source>
        <dbReference type="Proteomes" id="UP001597112"/>
    </source>
</evidence>
<accession>A0ABW3K130</accession>
<evidence type="ECO:0000256" key="1">
    <source>
        <dbReference type="ARBA" id="ARBA00001947"/>
    </source>
</evidence>
<evidence type="ECO:0000256" key="4">
    <source>
        <dbReference type="ARBA" id="ARBA00022833"/>
    </source>
</evidence>
<dbReference type="PANTHER" id="PTHR46233:SF3">
    <property type="entry name" value="HYDROXYACYLGLUTATHIONE HYDROLASE GLOC"/>
    <property type="match status" value="1"/>
</dbReference>
<dbReference type="NCBIfam" id="NF012229">
    <property type="entry name" value="bla_class_B_core"/>
    <property type="match status" value="1"/>
</dbReference>
<reference evidence="7" key="1">
    <citation type="journal article" date="2019" name="Int. J. Syst. Evol. Microbiol.">
        <title>The Global Catalogue of Microorganisms (GCM) 10K type strain sequencing project: providing services to taxonomists for standard genome sequencing and annotation.</title>
        <authorList>
            <consortium name="The Broad Institute Genomics Platform"/>
            <consortium name="The Broad Institute Genome Sequencing Center for Infectious Disease"/>
            <person name="Wu L."/>
            <person name="Ma J."/>
        </authorList>
    </citation>
    <scope>NUCLEOTIDE SEQUENCE [LARGE SCALE GENOMIC DNA]</scope>
    <source>
        <strain evidence="7">CCUG 58938</strain>
    </source>
</reference>
<feature type="domain" description="Metallo-beta-lactamase" evidence="5">
    <location>
        <begin position="52"/>
        <end position="242"/>
    </location>
</feature>
<keyword evidence="3 6" id="KW-0378">Hydrolase</keyword>
<evidence type="ECO:0000259" key="5">
    <source>
        <dbReference type="SMART" id="SM00849"/>
    </source>
</evidence>
<dbReference type="RefSeq" id="WP_377579657.1">
    <property type="nucleotide sequence ID" value="NZ_JBHTKA010000003.1"/>
</dbReference>
<dbReference type="Pfam" id="PF00753">
    <property type="entry name" value="Lactamase_B"/>
    <property type="match status" value="1"/>
</dbReference>
<dbReference type="PANTHER" id="PTHR46233">
    <property type="entry name" value="HYDROXYACYLGLUTATHIONE HYDROLASE GLOC"/>
    <property type="match status" value="1"/>
</dbReference>
<name>A0ABW3K130_9BACT</name>
<dbReference type="EMBL" id="JBHTKA010000003">
    <property type="protein sequence ID" value="MFD0999947.1"/>
    <property type="molecule type" value="Genomic_DNA"/>
</dbReference>
<sequence length="287" mass="31971">MSVLGAIVILTITAQRADAQKAVKHPIANEEWSRDYQPFRIAGNLYYVGTYDLAAYLITTPQGHILINTGLDDSEALIRAHINTLGFKFKDIKLLLATHVHFDHVGAMAAIKKQTGARLMINEKDAPLLVDGGDSDYILGGKGATFVPVKADRLLHDRDTIKLGDMNIVMLHHPGHTPGASSFLFDVKDEKHTYRVLIANMPSILDETNLAGMPRYADVGKDYAYTLKAMKALQFDLWLSSHASQFDLHKKHKPGDAYKPEVFSDRSGYDESLTEWEKVYSERSGSK</sequence>
<evidence type="ECO:0000256" key="3">
    <source>
        <dbReference type="ARBA" id="ARBA00022801"/>
    </source>
</evidence>
<dbReference type="Proteomes" id="UP001597112">
    <property type="component" value="Unassembled WGS sequence"/>
</dbReference>
<keyword evidence="4" id="KW-0862">Zinc</keyword>
<organism evidence="6 7">
    <name type="scientific">Ohtaekwangia kribbensis</name>
    <dbReference type="NCBI Taxonomy" id="688913"/>
    <lineage>
        <taxon>Bacteria</taxon>
        <taxon>Pseudomonadati</taxon>
        <taxon>Bacteroidota</taxon>
        <taxon>Cytophagia</taxon>
        <taxon>Cytophagales</taxon>
        <taxon>Fulvivirgaceae</taxon>
        <taxon>Ohtaekwangia</taxon>
    </lineage>
</organism>
<dbReference type="InterPro" id="IPR036866">
    <property type="entry name" value="RibonucZ/Hydroxyglut_hydro"/>
</dbReference>
<gene>
    <name evidence="6" type="primary">bla</name>
    <name evidence="6" type="ORF">ACFQ21_11560</name>
</gene>
<dbReference type="SMART" id="SM00849">
    <property type="entry name" value="Lactamase_B"/>
    <property type="match status" value="1"/>
</dbReference>
<keyword evidence="7" id="KW-1185">Reference proteome</keyword>
<evidence type="ECO:0000313" key="6">
    <source>
        <dbReference type="EMBL" id="MFD0999947.1"/>
    </source>
</evidence>
<dbReference type="NCBIfam" id="NF033105">
    <property type="entry name" value="bla_subclass_B3"/>
    <property type="match status" value="1"/>
</dbReference>
<comment type="cofactor">
    <cofactor evidence="1">
        <name>Zn(2+)</name>
        <dbReference type="ChEBI" id="CHEBI:29105"/>
    </cofactor>
</comment>
<dbReference type="Gene3D" id="3.60.15.10">
    <property type="entry name" value="Ribonuclease Z/Hydroxyacylglutathione hydrolase-like"/>
    <property type="match status" value="1"/>
</dbReference>
<dbReference type="InterPro" id="IPR051453">
    <property type="entry name" value="MBL_Glyoxalase_II"/>
</dbReference>
<comment type="caution">
    <text evidence="6">The sequence shown here is derived from an EMBL/GenBank/DDBJ whole genome shotgun (WGS) entry which is preliminary data.</text>
</comment>
<dbReference type="InterPro" id="IPR001279">
    <property type="entry name" value="Metallo-B-lactamas"/>
</dbReference>
<protein>
    <submittedName>
        <fullName evidence="6">Subclass B3 metallo-beta-lactamase</fullName>
        <ecNumber evidence="6">3.5.2.6</ecNumber>
    </submittedName>
</protein>
<proteinExistence type="predicted"/>
<dbReference type="GO" id="GO:0008800">
    <property type="term" value="F:beta-lactamase activity"/>
    <property type="evidence" value="ECO:0007669"/>
    <property type="project" value="UniProtKB-EC"/>
</dbReference>
<dbReference type="EC" id="3.5.2.6" evidence="6"/>
<evidence type="ECO:0000256" key="2">
    <source>
        <dbReference type="ARBA" id="ARBA00022723"/>
    </source>
</evidence>
<dbReference type="SUPFAM" id="SSF56281">
    <property type="entry name" value="Metallo-hydrolase/oxidoreductase"/>
    <property type="match status" value="1"/>
</dbReference>